<protein>
    <submittedName>
        <fullName evidence="1">Uncharacterized protein</fullName>
    </submittedName>
</protein>
<dbReference type="AlphaFoldDB" id="A0A5C2RZW3"/>
<organism evidence="1 2">
    <name type="scientific">Lentinus tigrinus ALCF2SS1-6</name>
    <dbReference type="NCBI Taxonomy" id="1328759"/>
    <lineage>
        <taxon>Eukaryota</taxon>
        <taxon>Fungi</taxon>
        <taxon>Dikarya</taxon>
        <taxon>Basidiomycota</taxon>
        <taxon>Agaricomycotina</taxon>
        <taxon>Agaricomycetes</taxon>
        <taxon>Polyporales</taxon>
        <taxon>Polyporaceae</taxon>
        <taxon>Lentinus</taxon>
    </lineage>
</organism>
<dbReference type="EMBL" id="ML122287">
    <property type="protein sequence ID" value="RPD56599.1"/>
    <property type="molecule type" value="Genomic_DNA"/>
</dbReference>
<keyword evidence="2" id="KW-1185">Reference proteome</keyword>
<evidence type="ECO:0000313" key="1">
    <source>
        <dbReference type="EMBL" id="RPD56599.1"/>
    </source>
</evidence>
<gene>
    <name evidence="1" type="ORF">L227DRAFT_578783</name>
</gene>
<reference evidence="1" key="1">
    <citation type="journal article" date="2018" name="Genome Biol. Evol.">
        <title>Genomics and development of Lentinus tigrinus, a white-rot wood-decaying mushroom with dimorphic fruiting bodies.</title>
        <authorList>
            <person name="Wu B."/>
            <person name="Xu Z."/>
            <person name="Knudson A."/>
            <person name="Carlson A."/>
            <person name="Chen N."/>
            <person name="Kovaka S."/>
            <person name="LaButti K."/>
            <person name="Lipzen A."/>
            <person name="Pennachio C."/>
            <person name="Riley R."/>
            <person name="Schakwitz W."/>
            <person name="Umezawa K."/>
            <person name="Ohm R.A."/>
            <person name="Grigoriev I.V."/>
            <person name="Nagy L.G."/>
            <person name="Gibbons J."/>
            <person name="Hibbett D."/>
        </authorList>
    </citation>
    <scope>NUCLEOTIDE SEQUENCE [LARGE SCALE GENOMIC DNA]</scope>
    <source>
        <strain evidence="1">ALCF2SS1-6</strain>
    </source>
</reference>
<evidence type="ECO:0000313" key="2">
    <source>
        <dbReference type="Proteomes" id="UP000313359"/>
    </source>
</evidence>
<proteinExistence type="predicted"/>
<accession>A0A5C2RZW3</accession>
<sequence length="82" mass="8931">MSPSAARLAFSFPVFVTAYRTLSPHPPFSLPFSGTAARAPCCCHQKSRSPSSERQRGYGTLSSEPCLPDADQHCPLPCLFCR</sequence>
<name>A0A5C2RZW3_9APHY</name>
<dbReference type="Proteomes" id="UP000313359">
    <property type="component" value="Unassembled WGS sequence"/>
</dbReference>